<evidence type="ECO:0000313" key="3">
    <source>
        <dbReference type="Proteomes" id="UP000664317"/>
    </source>
</evidence>
<dbReference type="EMBL" id="JAFKCT010000007">
    <property type="protein sequence ID" value="MBN7812520.1"/>
    <property type="molecule type" value="Genomic_DNA"/>
</dbReference>
<evidence type="ECO:0000313" key="2">
    <source>
        <dbReference type="EMBL" id="MBN7812520.1"/>
    </source>
</evidence>
<dbReference type="Proteomes" id="UP000664317">
    <property type="component" value="Unassembled WGS sequence"/>
</dbReference>
<protein>
    <submittedName>
        <fullName evidence="2">DUF3575 domain-containing protein</fullName>
    </submittedName>
</protein>
<feature type="chain" id="PRO_5045088278" evidence="1">
    <location>
        <begin position="20"/>
        <end position="249"/>
    </location>
</feature>
<reference evidence="2 3" key="1">
    <citation type="submission" date="2021-03" db="EMBL/GenBank/DDBJ databases">
        <title>novel species isolated from a fishpond in China.</title>
        <authorList>
            <person name="Lu H."/>
            <person name="Cai Z."/>
        </authorList>
    </citation>
    <scope>NUCLEOTIDE SEQUENCE [LARGE SCALE GENOMIC DNA]</scope>
    <source>
        <strain evidence="2 3">H41</strain>
    </source>
</reference>
<dbReference type="InterPro" id="IPR021958">
    <property type="entry name" value="DUF3575"/>
</dbReference>
<dbReference type="Pfam" id="PF12099">
    <property type="entry name" value="DUF3575"/>
    <property type="match status" value="1"/>
</dbReference>
<keyword evidence="1" id="KW-0732">Signal</keyword>
<sequence length="249" mass="28652">MKPSPFLLLLAFFCQTAFAQDSLDVGQRRNTLKLDLTHNLLYRNAYNLSWERITKPNQSMGFTVGYQEFPQVFNLGENIQARRESEAGGYKVGAEYRFYLRKENRHAAPRGVYIGPYFTTLGFNTTRDITYTATTEPQDASYVAKFRLYSLGAQLGYQFVFNDRWSLDLVLVGPSITRYNAGMRLEGDFEFDPDDVQNEILDALIEKFPGLSDLLNDKEFDSSGKVDVLGIGYRYQFLVGYRFGKYKKK</sequence>
<dbReference type="RefSeq" id="WP_206579298.1">
    <property type="nucleotide sequence ID" value="NZ_JAFKCT010000007.1"/>
</dbReference>
<evidence type="ECO:0000256" key="1">
    <source>
        <dbReference type="SAM" id="SignalP"/>
    </source>
</evidence>
<feature type="signal peptide" evidence="1">
    <location>
        <begin position="1"/>
        <end position="19"/>
    </location>
</feature>
<proteinExistence type="predicted"/>
<comment type="caution">
    <text evidence="2">The sequence shown here is derived from an EMBL/GenBank/DDBJ whole genome shotgun (WGS) entry which is preliminary data.</text>
</comment>
<name>A0ABS3C6P2_9BACT</name>
<gene>
    <name evidence="2" type="ORF">J0A68_16315</name>
</gene>
<organism evidence="2 3">
    <name type="scientific">Algoriphagus oliviformis</name>
    <dbReference type="NCBI Taxonomy" id="2811231"/>
    <lineage>
        <taxon>Bacteria</taxon>
        <taxon>Pseudomonadati</taxon>
        <taxon>Bacteroidota</taxon>
        <taxon>Cytophagia</taxon>
        <taxon>Cytophagales</taxon>
        <taxon>Cyclobacteriaceae</taxon>
        <taxon>Algoriphagus</taxon>
    </lineage>
</organism>
<keyword evidence="3" id="KW-1185">Reference proteome</keyword>
<accession>A0ABS3C6P2</accession>